<organism evidence="3 4">
    <name type="scientific">Daphnia magna</name>
    <dbReference type="NCBI Taxonomy" id="35525"/>
    <lineage>
        <taxon>Eukaryota</taxon>
        <taxon>Metazoa</taxon>
        <taxon>Ecdysozoa</taxon>
        <taxon>Arthropoda</taxon>
        <taxon>Crustacea</taxon>
        <taxon>Branchiopoda</taxon>
        <taxon>Diplostraca</taxon>
        <taxon>Cladocera</taxon>
        <taxon>Anomopoda</taxon>
        <taxon>Daphniidae</taxon>
        <taxon>Daphnia</taxon>
    </lineage>
</organism>
<dbReference type="InterPro" id="IPR000177">
    <property type="entry name" value="Apple"/>
</dbReference>
<comment type="caution">
    <text evidence="3">The sequence shown here is derived from an EMBL/GenBank/DDBJ whole genome shotgun (WGS) entry which is preliminary data.</text>
</comment>
<dbReference type="Pfam" id="PF00024">
    <property type="entry name" value="PAN_1"/>
    <property type="match status" value="1"/>
</dbReference>
<protein>
    <submittedName>
        <fullName evidence="3">Uncharacterized protein</fullName>
    </submittedName>
</protein>
<dbReference type="SUPFAM" id="SSF57414">
    <property type="entry name" value="Hairpin loop containing domain-like"/>
    <property type="match status" value="1"/>
</dbReference>
<dbReference type="Proteomes" id="UP000076858">
    <property type="component" value="Unassembled WGS sequence"/>
</dbReference>
<evidence type="ECO:0000313" key="4">
    <source>
        <dbReference type="Proteomes" id="UP000076858"/>
    </source>
</evidence>
<evidence type="ECO:0000313" key="3">
    <source>
        <dbReference type="EMBL" id="KZS05804.1"/>
    </source>
</evidence>
<dbReference type="InterPro" id="IPR003609">
    <property type="entry name" value="Pan_app"/>
</dbReference>
<keyword evidence="4" id="KW-1185">Reference proteome</keyword>
<reference evidence="3 4" key="1">
    <citation type="submission" date="2016-03" db="EMBL/GenBank/DDBJ databases">
        <title>EvidentialGene: Evidence-directed Construction of Genes on Genomes.</title>
        <authorList>
            <person name="Gilbert D.G."/>
            <person name="Choi J.-H."/>
            <person name="Mockaitis K."/>
            <person name="Colbourne J."/>
            <person name="Pfrender M."/>
        </authorList>
    </citation>
    <scope>NUCLEOTIDE SEQUENCE [LARGE SCALE GENOMIC DNA]</scope>
    <source>
        <strain evidence="3 4">Xinb3</strain>
        <tissue evidence="3">Complete organism</tissue>
    </source>
</reference>
<name>A0A0P5N5D2_9CRUS</name>
<keyword evidence="1" id="KW-0677">Repeat</keyword>
<dbReference type="Gene3D" id="3.50.4.10">
    <property type="entry name" value="Hepatocyte Growth Factor"/>
    <property type="match status" value="1"/>
</dbReference>
<dbReference type="GO" id="GO:0006508">
    <property type="term" value="P:proteolysis"/>
    <property type="evidence" value="ECO:0007669"/>
    <property type="project" value="InterPro"/>
</dbReference>
<accession>A0A0P5N5D2</accession>
<dbReference type="EMBL" id="LRGB01002860">
    <property type="protein sequence ID" value="KZS05804.1"/>
    <property type="molecule type" value="Genomic_DNA"/>
</dbReference>
<sequence>MTLTSPVCLFFLLLLTSIACISADDSQPRQVYNYGNNGQVIWMWNCDWEGNDIAQKPSTGEQCGGVCIANPQCNHFTYYNGVCYMKKAKLPTSLNRLTGAICGWVRSRA</sequence>
<evidence type="ECO:0000256" key="2">
    <source>
        <dbReference type="ARBA" id="ARBA00023157"/>
    </source>
</evidence>
<dbReference type="SMART" id="SM00223">
    <property type="entry name" value="APPLE"/>
    <property type="match status" value="1"/>
</dbReference>
<proteinExistence type="predicted"/>
<dbReference type="GO" id="GO:0005576">
    <property type="term" value="C:extracellular region"/>
    <property type="evidence" value="ECO:0007669"/>
    <property type="project" value="InterPro"/>
</dbReference>
<dbReference type="AlphaFoldDB" id="A0A0P5N5D2"/>
<evidence type="ECO:0000256" key="1">
    <source>
        <dbReference type="ARBA" id="ARBA00022737"/>
    </source>
</evidence>
<gene>
    <name evidence="3" type="ORF">APZ42_030761</name>
</gene>
<keyword evidence="2" id="KW-1015">Disulfide bond</keyword>